<dbReference type="AlphaFoldDB" id="A0AA36HHV5"/>
<keyword evidence="2" id="KW-1185">Reference proteome</keyword>
<accession>A0AA36HHV5</accession>
<protein>
    <submittedName>
        <fullName evidence="1">Uncharacterized protein</fullName>
    </submittedName>
</protein>
<comment type="caution">
    <text evidence="1">The sequence shown here is derived from an EMBL/GenBank/DDBJ whole genome shotgun (WGS) entry which is preliminary data.</text>
</comment>
<evidence type="ECO:0000313" key="2">
    <source>
        <dbReference type="Proteomes" id="UP001176961"/>
    </source>
</evidence>
<dbReference type="Proteomes" id="UP001176961">
    <property type="component" value="Unassembled WGS sequence"/>
</dbReference>
<name>A0AA36HHV5_CYLNA</name>
<sequence>MIITGRYNGYSQALDLDKITRIYVDKGYVDNDYVVVNGLGDAAERLFGAWEINGKELDIGDVTDRTVFMERLNMSKEELTLVELFDKHEKDSIPGTAYFQALIDFAEICFNTPKAEGKEVTIADIHSYIRAAYRVGFERGYKAGREYEQELKKLDKE</sequence>
<dbReference type="EMBL" id="CATQJL010000357">
    <property type="protein sequence ID" value="CAJ0610691.1"/>
    <property type="molecule type" value="Genomic_DNA"/>
</dbReference>
<reference evidence="1" key="1">
    <citation type="submission" date="2023-07" db="EMBL/GenBank/DDBJ databases">
        <authorList>
            <consortium name="CYATHOMIX"/>
        </authorList>
    </citation>
    <scope>NUCLEOTIDE SEQUENCE</scope>
    <source>
        <strain evidence="1">N/A</strain>
    </source>
</reference>
<organism evidence="1 2">
    <name type="scientific">Cylicocyclus nassatus</name>
    <name type="common">Nematode worm</name>
    <dbReference type="NCBI Taxonomy" id="53992"/>
    <lineage>
        <taxon>Eukaryota</taxon>
        <taxon>Metazoa</taxon>
        <taxon>Ecdysozoa</taxon>
        <taxon>Nematoda</taxon>
        <taxon>Chromadorea</taxon>
        <taxon>Rhabditida</taxon>
        <taxon>Rhabditina</taxon>
        <taxon>Rhabditomorpha</taxon>
        <taxon>Strongyloidea</taxon>
        <taxon>Strongylidae</taxon>
        <taxon>Cylicocyclus</taxon>
    </lineage>
</organism>
<evidence type="ECO:0000313" key="1">
    <source>
        <dbReference type="EMBL" id="CAJ0610691.1"/>
    </source>
</evidence>
<proteinExistence type="predicted"/>
<gene>
    <name evidence="1" type="ORF">CYNAS_LOCUS22674</name>
</gene>